<comment type="caution">
    <text evidence="13">The sequence shown here is derived from an EMBL/GenBank/DDBJ whole genome shotgun (WGS) entry which is preliminary data.</text>
</comment>
<evidence type="ECO:0000313" key="13">
    <source>
        <dbReference type="EMBL" id="RDU22362.1"/>
    </source>
</evidence>
<dbReference type="Proteomes" id="UP000255036">
    <property type="component" value="Unassembled WGS sequence"/>
</dbReference>
<dbReference type="CDD" id="cd06163">
    <property type="entry name" value="S2P-M50_PDZ_RseP-like"/>
    <property type="match status" value="1"/>
</dbReference>
<keyword evidence="11" id="KW-0479">Metal-binding</keyword>
<dbReference type="PROSITE" id="PS50106">
    <property type="entry name" value="PDZ"/>
    <property type="match status" value="1"/>
</dbReference>
<dbReference type="GO" id="GO:0016020">
    <property type="term" value="C:membrane"/>
    <property type="evidence" value="ECO:0007669"/>
    <property type="project" value="UniProtKB-SubCell"/>
</dbReference>
<keyword evidence="9 11" id="KW-0482">Metalloprotease</keyword>
<evidence type="ECO:0000256" key="4">
    <source>
        <dbReference type="ARBA" id="ARBA00022670"/>
    </source>
</evidence>
<dbReference type="OrthoDB" id="9782003at2"/>
<keyword evidence="4 13" id="KW-0645">Protease</keyword>
<feature type="transmembrane region" description="Helical" evidence="11">
    <location>
        <begin position="265"/>
        <end position="288"/>
    </location>
</feature>
<dbReference type="RefSeq" id="WP_115482772.1">
    <property type="nucleotide sequence ID" value="NZ_QRCT01000049.1"/>
</dbReference>
<evidence type="ECO:0000256" key="3">
    <source>
        <dbReference type="ARBA" id="ARBA00007931"/>
    </source>
</evidence>
<feature type="transmembrane region" description="Helical" evidence="11">
    <location>
        <begin position="84"/>
        <end position="110"/>
    </location>
</feature>
<evidence type="ECO:0000256" key="11">
    <source>
        <dbReference type="RuleBase" id="RU362031"/>
    </source>
</evidence>
<accession>A0A371AS52</accession>
<evidence type="ECO:0000256" key="8">
    <source>
        <dbReference type="ARBA" id="ARBA00022989"/>
    </source>
</evidence>
<keyword evidence="10 11" id="KW-0472">Membrane</keyword>
<evidence type="ECO:0000256" key="2">
    <source>
        <dbReference type="ARBA" id="ARBA00004141"/>
    </source>
</evidence>
<dbReference type="InterPro" id="IPR004387">
    <property type="entry name" value="Pept_M50_Zn"/>
</dbReference>
<dbReference type="Pfam" id="PF02163">
    <property type="entry name" value="Peptidase_M50"/>
    <property type="match status" value="1"/>
</dbReference>
<keyword evidence="5 11" id="KW-0812">Transmembrane</keyword>
<keyword evidence="7 11" id="KW-0862">Zinc</keyword>
<dbReference type="GO" id="GO:0004222">
    <property type="term" value="F:metalloendopeptidase activity"/>
    <property type="evidence" value="ECO:0007669"/>
    <property type="project" value="InterPro"/>
</dbReference>
<evidence type="ECO:0000256" key="10">
    <source>
        <dbReference type="ARBA" id="ARBA00023136"/>
    </source>
</evidence>
<dbReference type="NCBIfam" id="TIGR00054">
    <property type="entry name" value="RIP metalloprotease RseP"/>
    <property type="match status" value="1"/>
</dbReference>
<dbReference type="EC" id="3.4.24.-" evidence="11"/>
<dbReference type="AlphaFoldDB" id="A0A371AS52"/>
<dbReference type="InterPro" id="IPR041489">
    <property type="entry name" value="PDZ_6"/>
</dbReference>
<dbReference type="GO" id="GO:0006508">
    <property type="term" value="P:proteolysis"/>
    <property type="evidence" value="ECO:0007669"/>
    <property type="project" value="UniProtKB-KW"/>
</dbReference>
<evidence type="ECO:0000256" key="6">
    <source>
        <dbReference type="ARBA" id="ARBA00022801"/>
    </source>
</evidence>
<comment type="cofactor">
    <cofactor evidence="1 11">
        <name>Zn(2+)</name>
        <dbReference type="ChEBI" id="CHEBI:29105"/>
    </cofactor>
</comment>
<dbReference type="EMBL" id="QRCT01000049">
    <property type="protein sequence ID" value="RDU22362.1"/>
    <property type="molecule type" value="Genomic_DNA"/>
</dbReference>
<dbReference type="Gene3D" id="2.30.42.10">
    <property type="match status" value="1"/>
</dbReference>
<dbReference type="SMART" id="SM00228">
    <property type="entry name" value="PDZ"/>
    <property type="match status" value="1"/>
</dbReference>
<evidence type="ECO:0000256" key="5">
    <source>
        <dbReference type="ARBA" id="ARBA00022692"/>
    </source>
</evidence>
<dbReference type="Pfam" id="PF17820">
    <property type="entry name" value="PDZ_6"/>
    <property type="match status" value="1"/>
</dbReference>
<reference evidence="13 14" key="1">
    <citation type="submission" date="2018-07" db="EMBL/GenBank/DDBJ databases">
        <title>Anaerosacharophilus polymeroproducens gen. nov. sp. nov., an anaerobic bacterium isolated from salt field.</title>
        <authorList>
            <person name="Kim W."/>
            <person name="Yang S.-H."/>
            <person name="Oh J."/>
            <person name="Lee J.-H."/>
            <person name="Kwon K.K."/>
        </authorList>
    </citation>
    <scope>NUCLEOTIDE SEQUENCE [LARGE SCALE GENOMIC DNA]</scope>
    <source>
        <strain evidence="13 14">MCWD5</strain>
    </source>
</reference>
<protein>
    <recommendedName>
        <fullName evidence="11">Zinc metalloprotease</fullName>
        <ecNumber evidence="11">3.4.24.-</ecNumber>
    </recommendedName>
</protein>
<sequence>MKIIIAILMFSFIILVHEFGHFILAKKNGIVVNEFCLGLGPTLVGVQKGETKYSIKLLPFGGACIMLGEDEESVLEGAFNQKSVWARISVVLAGPVFNFVLAFVLAIILLSNIGYDAPVISEIIEGFPAQEAGLQKGDRIVKINDKDIHLYREALFYSQFMSTDKETKLVYERDGKRYETSIMPKLDKKSGRYLLGYSSGVRVKGNPLTTLKYSAYEVKYNICTTIDSLKLLVGGKVKVNQLSGPVGIVDMIGDSYDATKESGAFSVWLTMINISIFLTANLGVMNLLPIPALDGGRLVFLLIEAIRGKRVPESKEGMVHLVGMVLLMGLMVFVLFNDIRKIFF</sequence>
<keyword evidence="6 11" id="KW-0378">Hydrolase</keyword>
<evidence type="ECO:0000256" key="9">
    <source>
        <dbReference type="ARBA" id="ARBA00023049"/>
    </source>
</evidence>
<feature type="domain" description="PDZ" evidence="12">
    <location>
        <begin position="119"/>
        <end position="175"/>
    </location>
</feature>
<dbReference type="PANTHER" id="PTHR42837:SF2">
    <property type="entry name" value="MEMBRANE METALLOPROTEASE ARASP2, CHLOROPLASTIC-RELATED"/>
    <property type="match status" value="1"/>
</dbReference>
<dbReference type="InterPro" id="IPR036034">
    <property type="entry name" value="PDZ_sf"/>
</dbReference>
<dbReference type="GO" id="GO:0046872">
    <property type="term" value="F:metal ion binding"/>
    <property type="evidence" value="ECO:0007669"/>
    <property type="project" value="UniProtKB-KW"/>
</dbReference>
<comment type="similarity">
    <text evidence="3 11">Belongs to the peptidase M50B family.</text>
</comment>
<dbReference type="CDD" id="cd23081">
    <property type="entry name" value="cpPDZ_EcRseP-like"/>
    <property type="match status" value="1"/>
</dbReference>
<name>A0A371AS52_9FIRM</name>
<organism evidence="13 14">
    <name type="scientific">Anaerosacchariphilus polymeriproducens</name>
    <dbReference type="NCBI Taxonomy" id="1812858"/>
    <lineage>
        <taxon>Bacteria</taxon>
        <taxon>Bacillati</taxon>
        <taxon>Bacillota</taxon>
        <taxon>Clostridia</taxon>
        <taxon>Lachnospirales</taxon>
        <taxon>Lachnospiraceae</taxon>
        <taxon>Anaerosacchariphilus</taxon>
    </lineage>
</organism>
<dbReference type="PANTHER" id="PTHR42837">
    <property type="entry name" value="REGULATOR OF SIGMA-E PROTEASE RSEP"/>
    <property type="match status" value="1"/>
</dbReference>
<feature type="transmembrane region" description="Helical" evidence="11">
    <location>
        <begin position="317"/>
        <end position="336"/>
    </location>
</feature>
<evidence type="ECO:0000256" key="7">
    <source>
        <dbReference type="ARBA" id="ARBA00022833"/>
    </source>
</evidence>
<comment type="subcellular location">
    <subcellularLocation>
        <location evidence="2">Membrane</location>
        <topology evidence="2">Multi-pass membrane protein</topology>
    </subcellularLocation>
</comment>
<keyword evidence="14" id="KW-1185">Reference proteome</keyword>
<dbReference type="InterPro" id="IPR008915">
    <property type="entry name" value="Peptidase_M50"/>
</dbReference>
<evidence type="ECO:0000313" key="14">
    <source>
        <dbReference type="Proteomes" id="UP000255036"/>
    </source>
</evidence>
<evidence type="ECO:0000259" key="12">
    <source>
        <dbReference type="PROSITE" id="PS50106"/>
    </source>
</evidence>
<keyword evidence="8 11" id="KW-1133">Transmembrane helix</keyword>
<gene>
    <name evidence="13" type="primary">rseP</name>
    <name evidence="13" type="ORF">DWV06_13780</name>
</gene>
<dbReference type="InterPro" id="IPR001478">
    <property type="entry name" value="PDZ"/>
</dbReference>
<evidence type="ECO:0000256" key="1">
    <source>
        <dbReference type="ARBA" id="ARBA00001947"/>
    </source>
</evidence>
<dbReference type="SUPFAM" id="SSF50156">
    <property type="entry name" value="PDZ domain-like"/>
    <property type="match status" value="1"/>
</dbReference>
<proteinExistence type="inferred from homology"/>